<comment type="similarity">
    <text evidence="1">Belongs to the Gfo/Idh/MocA family.</text>
</comment>
<dbReference type="GO" id="GO:0016491">
    <property type="term" value="F:oxidoreductase activity"/>
    <property type="evidence" value="ECO:0007669"/>
    <property type="project" value="UniProtKB-KW"/>
</dbReference>
<dbReference type="PANTHER" id="PTHR22604">
    <property type="entry name" value="OXIDOREDUCTASES"/>
    <property type="match status" value="1"/>
</dbReference>
<dbReference type="RefSeq" id="WP_206574364.1">
    <property type="nucleotide sequence ID" value="NZ_JAFKCV010000007.1"/>
</dbReference>
<dbReference type="InterPro" id="IPR036291">
    <property type="entry name" value="NAD(P)-bd_dom_sf"/>
</dbReference>
<comment type="caution">
    <text evidence="6">The sequence shown here is derived from an EMBL/GenBank/DDBJ whole genome shotgun (WGS) entry which is preliminary data.</text>
</comment>
<gene>
    <name evidence="6" type="ORF">J0A66_13525</name>
</gene>
<evidence type="ECO:0000259" key="4">
    <source>
        <dbReference type="Pfam" id="PF01408"/>
    </source>
</evidence>
<evidence type="ECO:0000256" key="3">
    <source>
        <dbReference type="ARBA" id="ARBA00023002"/>
    </source>
</evidence>
<dbReference type="Gene3D" id="3.40.50.720">
    <property type="entry name" value="NAD(P)-binding Rossmann-like Domain"/>
    <property type="match status" value="1"/>
</dbReference>
<dbReference type="SUPFAM" id="SSF55347">
    <property type="entry name" value="Glyceraldehyde-3-phosphate dehydrogenase-like, C-terminal domain"/>
    <property type="match status" value="1"/>
</dbReference>
<accession>A0A939DP93</accession>
<dbReference type="Pfam" id="PF01408">
    <property type="entry name" value="GFO_IDH_MocA"/>
    <property type="match status" value="1"/>
</dbReference>
<proteinExistence type="inferred from homology"/>
<dbReference type="InterPro" id="IPR000683">
    <property type="entry name" value="Gfo/Idh/MocA-like_OxRdtase_N"/>
</dbReference>
<evidence type="ECO:0000259" key="5">
    <source>
        <dbReference type="Pfam" id="PF22725"/>
    </source>
</evidence>
<dbReference type="EMBL" id="JAFKCV010000007">
    <property type="protein sequence ID" value="MBN7826250.1"/>
    <property type="molecule type" value="Genomic_DNA"/>
</dbReference>
<dbReference type="PANTHER" id="PTHR22604:SF105">
    <property type="entry name" value="TRANS-1,2-DIHYDROBENZENE-1,2-DIOL DEHYDROGENASE"/>
    <property type="match status" value="1"/>
</dbReference>
<sequence length="327" mass="36778">MSTNKHLHWGIVGAGRIAHTFASDMRHVDNSQVYAVASRNLEDAREFARQYQIPVPLEGYQQLFDHPQVDAVYIATPHNLHYGQVREALLAGKHVLCEKPITVSAEQCEDLIALAKAQGLFLMEAMWTWFLPAIRKARQWVDEGRIGRILHIKADFGYPQPYDVNARTYNPQLAGGCLLDMGIYPLALNLLFKPAPYQSLSVDYHQAPNGVEDDVNWTLRYPDSVSSLGTSFRCRLPNWAFIIGDNGYIAIPDFFRASQASLYVLDQRVEHFEDNRLGSGFEFEIQAATEAIREGRLEAPGMPLSASLECQRQLQAILARIPGVPPK</sequence>
<reference evidence="6" key="1">
    <citation type="submission" date="2021-03" db="EMBL/GenBank/DDBJ databases">
        <title>novel species isolated from a fishpond in China.</title>
        <authorList>
            <person name="Lu H."/>
            <person name="Cai Z."/>
        </authorList>
    </citation>
    <scope>NUCLEOTIDE SEQUENCE</scope>
    <source>
        <strain evidence="6">JCM 30855</strain>
    </source>
</reference>
<dbReference type="GO" id="GO:0000166">
    <property type="term" value="F:nucleotide binding"/>
    <property type="evidence" value="ECO:0007669"/>
    <property type="project" value="InterPro"/>
</dbReference>
<evidence type="ECO:0000256" key="2">
    <source>
        <dbReference type="ARBA" id="ARBA00022729"/>
    </source>
</evidence>
<dbReference type="Pfam" id="PF22725">
    <property type="entry name" value="GFO_IDH_MocA_C3"/>
    <property type="match status" value="1"/>
</dbReference>
<feature type="domain" description="Gfo/Idh/MocA-like oxidoreductase N-terminal" evidence="4">
    <location>
        <begin position="8"/>
        <end position="123"/>
    </location>
</feature>
<evidence type="ECO:0000256" key="1">
    <source>
        <dbReference type="ARBA" id="ARBA00010928"/>
    </source>
</evidence>
<keyword evidence="2" id="KW-0732">Signal</keyword>
<evidence type="ECO:0000313" key="7">
    <source>
        <dbReference type="Proteomes" id="UP000664654"/>
    </source>
</evidence>
<feature type="domain" description="GFO/IDH/MocA-like oxidoreductase" evidence="5">
    <location>
        <begin position="134"/>
        <end position="249"/>
    </location>
</feature>
<dbReference type="InterPro" id="IPR050984">
    <property type="entry name" value="Gfo/Idh/MocA_domain"/>
</dbReference>
<keyword evidence="7" id="KW-1185">Reference proteome</keyword>
<name>A0A939DP93_9ALTE</name>
<dbReference type="AlphaFoldDB" id="A0A939DP93"/>
<evidence type="ECO:0000313" key="6">
    <source>
        <dbReference type="EMBL" id="MBN7826250.1"/>
    </source>
</evidence>
<dbReference type="InterPro" id="IPR055170">
    <property type="entry name" value="GFO_IDH_MocA-like_dom"/>
</dbReference>
<dbReference type="Gene3D" id="3.30.360.10">
    <property type="entry name" value="Dihydrodipicolinate Reductase, domain 2"/>
    <property type="match status" value="1"/>
</dbReference>
<dbReference type="Proteomes" id="UP000664654">
    <property type="component" value="Unassembled WGS sequence"/>
</dbReference>
<protein>
    <submittedName>
        <fullName evidence="6">Gfo/Idh/MocA family oxidoreductase</fullName>
    </submittedName>
</protein>
<keyword evidence="3" id="KW-0560">Oxidoreductase</keyword>
<organism evidence="6 7">
    <name type="scientific">Bowmanella dokdonensis</name>
    <dbReference type="NCBI Taxonomy" id="751969"/>
    <lineage>
        <taxon>Bacteria</taxon>
        <taxon>Pseudomonadati</taxon>
        <taxon>Pseudomonadota</taxon>
        <taxon>Gammaproteobacteria</taxon>
        <taxon>Alteromonadales</taxon>
        <taxon>Alteromonadaceae</taxon>
        <taxon>Bowmanella</taxon>
    </lineage>
</organism>
<dbReference type="SUPFAM" id="SSF51735">
    <property type="entry name" value="NAD(P)-binding Rossmann-fold domains"/>
    <property type="match status" value="1"/>
</dbReference>